<dbReference type="RefSeq" id="WP_249510791.1">
    <property type="nucleotide sequence ID" value="NZ_CP093362.1"/>
</dbReference>
<sequence>MNLNKIITLSAFSLCSLGLAMIGVSAHADSSVANNNPNSSVDNNVTTGPLTLNHINGLKASDLNLNSNNGNINAPMALSDSSVTANFNNFTGTDNFNKWSLSLSGSQLTNQANKKTTNATIDLGNGKTVNLDSKSSTDVFNNTGVAEGSDKNLTISNNPKIIINDKSLPQDPNTTNSYSTTLNWNLSAGTPLSNGK</sequence>
<evidence type="ECO:0000313" key="4">
    <source>
        <dbReference type="Proteomes" id="UP000831859"/>
    </source>
</evidence>
<feature type="compositionally biased region" description="Polar residues" evidence="1">
    <location>
        <begin position="170"/>
        <end position="196"/>
    </location>
</feature>
<proteinExistence type="predicted"/>
<dbReference type="EMBL" id="CP093362">
    <property type="protein sequence ID" value="UQS84808.1"/>
    <property type="molecule type" value="Genomic_DNA"/>
</dbReference>
<evidence type="ECO:0000256" key="2">
    <source>
        <dbReference type="SAM" id="SignalP"/>
    </source>
</evidence>
<feature type="region of interest" description="Disordered" evidence="1">
    <location>
        <begin position="165"/>
        <end position="196"/>
    </location>
</feature>
<reference evidence="3 4" key="1">
    <citation type="journal article" date="2022" name="Int. J. Syst. Evol. Microbiol.">
        <title>Apilactobacillus apisilvae sp. nov., Nicolia spurrieriana gen. nov. sp. nov., Bombilactobacillus folatiphilus sp. nov. and Bombilactobacillus thymidiniphilus sp. nov., four new lactic acid bacterial isolates from stingless bees Tetragonula carbonaria and Austroplebeia australis.</title>
        <authorList>
            <person name="Oliphant S.A."/>
            <person name="Watson-Haigh N.S."/>
            <person name="Sumby K.M."/>
            <person name="Gardner J."/>
            <person name="Groom S."/>
            <person name="Jiranek V."/>
        </authorList>
    </citation>
    <scope>NUCLEOTIDE SEQUENCE [LARGE SCALE GENOMIC DNA]</scope>
    <source>
        <strain evidence="3 4">SG5_A10</strain>
    </source>
</reference>
<gene>
    <name evidence="3" type="ORF">MOO46_06060</name>
</gene>
<keyword evidence="4" id="KW-1185">Reference proteome</keyword>
<keyword evidence="2" id="KW-0732">Signal</keyword>
<organism evidence="3 4">
    <name type="scientific">Apilactobacillus apisilvae</name>
    <dbReference type="NCBI Taxonomy" id="2923364"/>
    <lineage>
        <taxon>Bacteria</taxon>
        <taxon>Bacillati</taxon>
        <taxon>Bacillota</taxon>
        <taxon>Bacilli</taxon>
        <taxon>Lactobacillales</taxon>
        <taxon>Lactobacillaceae</taxon>
        <taxon>Apilactobacillus</taxon>
    </lineage>
</organism>
<protein>
    <recommendedName>
        <fullName evidence="5">WxL domain-containing protein</fullName>
    </recommendedName>
</protein>
<feature type="signal peptide" evidence="2">
    <location>
        <begin position="1"/>
        <end position="28"/>
    </location>
</feature>
<dbReference type="Proteomes" id="UP000831859">
    <property type="component" value="Chromosome"/>
</dbReference>
<name>A0ABY4PH28_9LACO</name>
<feature type="chain" id="PRO_5047075874" description="WxL domain-containing protein" evidence="2">
    <location>
        <begin position="29"/>
        <end position="196"/>
    </location>
</feature>
<evidence type="ECO:0000313" key="3">
    <source>
        <dbReference type="EMBL" id="UQS84808.1"/>
    </source>
</evidence>
<evidence type="ECO:0008006" key="5">
    <source>
        <dbReference type="Google" id="ProtNLM"/>
    </source>
</evidence>
<evidence type="ECO:0000256" key="1">
    <source>
        <dbReference type="SAM" id="MobiDB-lite"/>
    </source>
</evidence>
<accession>A0ABY4PH28</accession>